<protein>
    <recommendedName>
        <fullName evidence="1">SET domain-containing protein</fullName>
    </recommendedName>
</protein>
<accession>A0AAW1PIU0</accession>
<name>A0AAW1PIU0_9CHLO</name>
<feature type="domain" description="SET" evidence="1">
    <location>
        <begin position="20"/>
        <end position="241"/>
    </location>
</feature>
<dbReference type="SUPFAM" id="SSF82199">
    <property type="entry name" value="SET domain"/>
    <property type="match status" value="1"/>
</dbReference>
<comment type="caution">
    <text evidence="2">The sequence shown here is derived from an EMBL/GenBank/DDBJ whole genome shotgun (WGS) entry which is preliminary data.</text>
</comment>
<gene>
    <name evidence="2" type="ORF">WJX73_007373</name>
</gene>
<evidence type="ECO:0000313" key="2">
    <source>
        <dbReference type="EMBL" id="KAK9809346.1"/>
    </source>
</evidence>
<proteinExistence type="predicted"/>
<dbReference type="AlphaFoldDB" id="A0AAW1PIU0"/>
<evidence type="ECO:0000259" key="1">
    <source>
        <dbReference type="PROSITE" id="PS50280"/>
    </source>
</evidence>
<dbReference type="GO" id="GO:0016279">
    <property type="term" value="F:protein-lysine N-methyltransferase activity"/>
    <property type="evidence" value="ECO:0007669"/>
    <property type="project" value="TreeGrafter"/>
</dbReference>
<sequence length="326" mass="35925">MSAGSADDLLRWADKEGILSRLCISASQIGNRGLKTAENLEAGDTCLTVPVSAIINSRRISETDLGRALLATNAVDPETLRLIWTMIDRPDAESRFSAFWTSLPERLLTGLTAPDEDAEMLASTPCYPQLAAARQHIAAHYEAMQPLLQSLVKAYPDFVKAQTVSWESFQWAIALWYSYAMEVEVEPGIVEACLVPVASLLNHSGTAHIRNFGRVDPETHSMRFRLDRPCSAGEEVFLSYGRLPNSSLLLYYGFALSSNPHDTIPLSLEVDDDHLQDKRLAAIEACHLSLDHDLRADGLESGLLDTLCVLSADEADLEDVLRNQGR</sequence>
<dbReference type="InterPro" id="IPR050600">
    <property type="entry name" value="SETD3_SETD6_MTase"/>
</dbReference>
<dbReference type="PROSITE" id="PS50280">
    <property type="entry name" value="SET"/>
    <property type="match status" value="1"/>
</dbReference>
<dbReference type="Gene3D" id="3.90.1410.10">
    <property type="entry name" value="set domain protein methyltransferase, domain 1"/>
    <property type="match status" value="1"/>
</dbReference>
<reference evidence="2 3" key="1">
    <citation type="journal article" date="2024" name="Nat. Commun.">
        <title>Phylogenomics reveals the evolutionary origins of lichenization in chlorophyte algae.</title>
        <authorList>
            <person name="Puginier C."/>
            <person name="Libourel C."/>
            <person name="Otte J."/>
            <person name="Skaloud P."/>
            <person name="Haon M."/>
            <person name="Grisel S."/>
            <person name="Petersen M."/>
            <person name="Berrin J.G."/>
            <person name="Delaux P.M."/>
            <person name="Dal Grande F."/>
            <person name="Keller J."/>
        </authorList>
    </citation>
    <scope>NUCLEOTIDE SEQUENCE [LARGE SCALE GENOMIC DNA]</scope>
    <source>
        <strain evidence="2 3">SAG 2036</strain>
    </source>
</reference>
<dbReference type="CDD" id="cd10527">
    <property type="entry name" value="SET_LSMT"/>
    <property type="match status" value="1"/>
</dbReference>
<dbReference type="InterPro" id="IPR046341">
    <property type="entry name" value="SET_dom_sf"/>
</dbReference>
<dbReference type="PANTHER" id="PTHR13271:SF103">
    <property type="entry name" value="N-METHYLTRANSFERASE DOMAIN AND SET DOMAIN CONTAINING PROTEIN-RELATED"/>
    <property type="match status" value="1"/>
</dbReference>
<organism evidence="2 3">
    <name type="scientific">Symbiochloris irregularis</name>
    <dbReference type="NCBI Taxonomy" id="706552"/>
    <lineage>
        <taxon>Eukaryota</taxon>
        <taxon>Viridiplantae</taxon>
        <taxon>Chlorophyta</taxon>
        <taxon>core chlorophytes</taxon>
        <taxon>Trebouxiophyceae</taxon>
        <taxon>Trebouxiales</taxon>
        <taxon>Trebouxiaceae</taxon>
        <taxon>Symbiochloris</taxon>
    </lineage>
</organism>
<dbReference type="PANTHER" id="PTHR13271">
    <property type="entry name" value="UNCHARACTERIZED PUTATIVE METHYLTRANSFERASE"/>
    <property type="match status" value="1"/>
</dbReference>
<dbReference type="EMBL" id="JALJOQ010000021">
    <property type="protein sequence ID" value="KAK9809346.1"/>
    <property type="molecule type" value="Genomic_DNA"/>
</dbReference>
<keyword evidence="3" id="KW-1185">Reference proteome</keyword>
<dbReference type="InterPro" id="IPR001214">
    <property type="entry name" value="SET_dom"/>
</dbReference>
<evidence type="ECO:0000313" key="3">
    <source>
        <dbReference type="Proteomes" id="UP001465755"/>
    </source>
</evidence>
<dbReference type="Proteomes" id="UP001465755">
    <property type="component" value="Unassembled WGS sequence"/>
</dbReference>